<dbReference type="EMBL" id="BLWD01000002">
    <property type="protein sequence ID" value="GFN09246.1"/>
    <property type="molecule type" value="Genomic_DNA"/>
</dbReference>
<evidence type="ECO:0000313" key="2">
    <source>
        <dbReference type="Proteomes" id="UP000498740"/>
    </source>
</evidence>
<organism evidence="1 2">
    <name type="scientific">Streptomyces microflavus</name>
    <name type="common">Streptomyces lipmanii</name>
    <dbReference type="NCBI Taxonomy" id="1919"/>
    <lineage>
        <taxon>Bacteria</taxon>
        <taxon>Bacillati</taxon>
        <taxon>Actinomycetota</taxon>
        <taxon>Actinomycetes</taxon>
        <taxon>Kitasatosporales</taxon>
        <taxon>Streptomycetaceae</taxon>
        <taxon>Streptomyces</taxon>
    </lineage>
</organism>
<dbReference type="AlphaFoldDB" id="A0A7J0D3C7"/>
<comment type="caution">
    <text evidence="1">The sequence shown here is derived from an EMBL/GenBank/DDBJ whole genome shotgun (WGS) entry which is preliminary data.</text>
</comment>
<dbReference type="Proteomes" id="UP000498740">
    <property type="component" value="Unassembled WGS sequence"/>
</dbReference>
<proteinExistence type="predicted"/>
<reference evidence="1 2" key="1">
    <citation type="submission" date="2020-05" db="EMBL/GenBank/DDBJ databases">
        <title>Whole genome shotgun sequence of Streptomyces microflavus NBRC 13062.</title>
        <authorList>
            <person name="Komaki H."/>
            <person name="Tamura T."/>
        </authorList>
    </citation>
    <scope>NUCLEOTIDE SEQUENCE [LARGE SCALE GENOMIC DNA]</scope>
    <source>
        <strain evidence="1 2">NBRC 13062</strain>
    </source>
</reference>
<sequence>MSPYPYGGSAGYPVMTIAYLPLPADDVPPYEPWAGEPEALAEAAEAGRRAAAWIRSLPAPPAPRPVGTWLAGALPDAVEAAMGSLDPAQCDRMGPEGRLVEGNGGVDAGTTSTLTVVPCVLSDADWLTPDQHIRLLAVASITTGIARLLADDPGTAILHGLVARMCATLDHATRPDTPGLATQFEHTL</sequence>
<evidence type="ECO:0000313" key="1">
    <source>
        <dbReference type="EMBL" id="GFN09246.1"/>
    </source>
</evidence>
<name>A0A7J0D3C7_STRMI</name>
<gene>
    <name evidence="1" type="ORF">Smic_78020</name>
</gene>
<protein>
    <submittedName>
        <fullName evidence="1">Uncharacterized protein</fullName>
    </submittedName>
</protein>
<accession>A0A7J0D3C7</accession>